<evidence type="ECO:0000313" key="2">
    <source>
        <dbReference type="Proteomes" id="UP000282386"/>
    </source>
</evidence>
<protein>
    <submittedName>
        <fullName evidence="1">Uncharacterized protein</fullName>
    </submittedName>
</protein>
<name>A0A7Z9A247_9MICC</name>
<proteinExistence type="predicted"/>
<sequence length="240" mass="27889">MNKLEIIKKYIRVNERGKAQSLIFKSITDSNISILEKREIIDLFVSLVPNRQSDLIVEMNSLLDNQAQLLTYFSQSIKNLPLEEEVAVKENGIEYIENIFLTLDLEKPVEGIKLSECLLDKKYYGNLKDKYMKNINKIYFSSSNKDKIGLSLDKIFASIDKKLTGLGAENNIYTYFIDEVMRDAEILIKHYAFDKVDYFIDSLAKCYLKGYFPYTWEGKYPEGYIKYLAYTASCRSTERG</sequence>
<reference evidence="1 2" key="1">
    <citation type="submission" date="2018-12" db="EMBL/GenBank/DDBJ databases">
        <authorList>
            <consortium name="Pathogen Informatics"/>
        </authorList>
    </citation>
    <scope>NUCLEOTIDE SEQUENCE [LARGE SCALE GENOMIC DNA]</scope>
    <source>
        <strain evidence="1 2">NCTC10207</strain>
    </source>
</reference>
<dbReference type="RefSeq" id="WP_126499782.1">
    <property type="nucleotide sequence ID" value="NZ_LR134479.1"/>
</dbReference>
<dbReference type="EMBL" id="LR134479">
    <property type="protein sequence ID" value="VEI22618.1"/>
    <property type="molecule type" value="Genomic_DNA"/>
</dbReference>
<dbReference type="Proteomes" id="UP000282386">
    <property type="component" value="Chromosome"/>
</dbReference>
<organism evidence="1 2">
    <name type="scientific">Rothia aeria</name>
    <dbReference type="NCBI Taxonomy" id="172042"/>
    <lineage>
        <taxon>Bacteria</taxon>
        <taxon>Bacillati</taxon>
        <taxon>Actinomycetota</taxon>
        <taxon>Actinomycetes</taxon>
        <taxon>Micrococcales</taxon>
        <taxon>Micrococcaceae</taxon>
        <taxon>Rothia</taxon>
    </lineage>
</organism>
<evidence type="ECO:0000313" key="1">
    <source>
        <dbReference type="EMBL" id="VEI22618.1"/>
    </source>
</evidence>
<dbReference type="AlphaFoldDB" id="A0A7Z9A247"/>
<gene>
    <name evidence="1" type="ORF">NCTC10207_00699</name>
</gene>
<accession>A0A7Z9A247</accession>